<sequence>MAAPAVDAPSPAASTALPDHELRVPDCPYGYDFLHAASIDKRKGSLYNTAGRQLSKIWLAWRQFDVPAITDEASVLEAHLESYRDFIKANRLNPKVVLAAAIWSSEMCGEIPSLESTNKLFPPELQASHPNSVPPRYRISRLLWEENLCVCGITHSRGGSTVDEPIVVSSGFNTPEPEAAKPAAPKADTPIKLKKELGDTFLTPPPTVRKRQAVGAIPRAKKLKH</sequence>
<gene>
    <name evidence="2" type="ORF">Dda_6945</name>
</gene>
<reference evidence="2" key="1">
    <citation type="submission" date="2023-01" db="EMBL/GenBank/DDBJ databases">
        <title>The chitinases involved in constricting ring structure development in the nematode-trapping fungus Drechslerella dactyloides.</title>
        <authorList>
            <person name="Wang R."/>
            <person name="Zhang L."/>
            <person name="Tang P."/>
            <person name="Li S."/>
            <person name="Liang L."/>
        </authorList>
    </citation>
    <scope>NUCLEOTIDE SEQUENCE</scope>
    <source>
        <strain evidence="2">YMF1.00031</strain>
    </source>
</reference>
<accession>A0AAD6ISV6</accession>
<dbReference type="EMBL" id="JAQGDS010000009">
    <property type="protein sequence ID" value="KAJ6258033.1"/>
    <property type="molecule type" value="Genomic_DNA"/>
</dbReference>
<keyword evidence="3" id="KW-1185">Reference proteome</keyword>
<dbReference type="AlphaFoldDB" id="A0AAD6ISV6"/>
<evidence type="ECO:0000313" key="3">
    <source>
        <dbReference type="Proteomes" id="UP001221413"/>
    </source>
</evidence>
<comment type="caution">
    <text evidence="2">The sequence shown here is derived from an EMBL/GenBank/DDBJ whole genome shotgun (WGS) entry which is preliminary data.</text>
</comment>
<evidence type="ECO:0000313" key="2">
    <source>
        <dbReference type="EMBL" id="KAJ6258033.1"/>
    </source>
</evidence>
<dbReference type="Proteomes" id="UP001221413">
    <property type="component" value="Unassembled WGS sequence"/>
</dbReference>
<feature type="region of interest" description="Disordered" evidence="1">
    <location>
        <begin position="196"/>
        <end position="225"/>
    </location>
</feature>
<organism evidence="2 3">
    <name type="scientific">Drechslerella dactyloides</name>
    <name type="common">Nematode-trapping fungus</name>
    <name type="synonym">Arthrobotrys dactyloides</name>
    <dbReference type="NCBI Taxonomy" id="74499"/>
    <lineage>
        <taxon>Eukaryota</taxon>
        <taxon>Fungi</taxon>
        <taxon>Dikarya</taxon>
        <taxon>Ascomycota</taxon>
        <taxon>Pezizomycotina</taxon>
        <taxon>Orbiliomycetes</taxon>
        <taxon>Orbiliales</taxon>
        <taxon>Orbiliaceae</taxon>
        <taxon>Drechslerella</taxon>
    </lineage>
</organism>
<protein>
    <submittedName>
        <fullName evidence="2">Uncharacterized protein</fullName>
    </submittedName>
</protein>
<name>A0AAD6ISV6_DREDA</name>
<evidence type="ECO:0000256" key="1">
    <source>
        <dbReference type="SAM" id="MobiDB-lite"/>
    </source>
</evidence>
<proteinExistence type="predicted"/>